<organism evidence="2">
    <name type="scientific">Culex pipiens</name>
    <name type="common">House mosquito</name>
    <dbReference type="NCBI Taxonomy" id="7175"/>
    <lineage>
        <taxon>Eukaryota</taxon>
        <taxon>Metazoa</taxon>
        <taxon>Ecdysozoa</taxon>
        <taxon>Arthropoda</taxon>
        <taxon>Hexapoda</taxon>
        <taxon>Insecta</taxon>
        <taxon>Pterygota</taxon>
        <taxon>Neoptera</taxon>
        <taxon>Endopterygota</taxon>
        <taxon>Diptera</taxon>
        <taxon>Nematocera</taxon>
        <taxon>Culicoidea</taxon>
        <taxon>Culicidae</taxon>
        <taxon>Culicinae</taxon>
        <taxon>Culicini</taxon>
        <taxon>Culex</taxon>
        <taxon>Culex</taxon>
    </lineage>
</organism>
<accession>A0A8D8HMB7</accession>
<dbReference type="AlphaFoldDB" id="A0A8D8HMB7"/>
<keyword evidence="1" id="KW-1133">Transmembrane helix</keyword>
<keyword evidence="1" id="KW-0812">Transmembrane</keyword>
<name>A0A8D8HMB7_CULPI</name>
<reference evidence="2" key="1">
    <citation type="submission" date="2021-05" db="EMBL/GenBank/DDBJ databases">
        <authorList>
            <person name="Alioto T."/>
            <person name="Alioto T."/>
            <person name="Gomez Garrido J."/>
        </authorList>
    </citation>
    <scope>NUCLEOTIDE SEQUENCE</scope>
</reference>
<keyword evidence="1" id="KW-0472">Membrane</keyword>
<sequence length="114" mass="13302">MQKGNRPTANHTKSKKTSHILHLAINFKLISNNLRYLKFTVGKERRKKTRRDELALHNEKVETNVTLTIFISSVFVVFLSISVFRLETVQQQRKTESLSNIKVLFNKRAKTPHL</sequence>
<protein>
    <submittedName>
        <fullName evidence="2">(northern house mosquito) hypothetical protein</fullName>
    </submittedName>
</protein>
<dbReference type="EMBL" id="HBUE01323979">
    <property type="protein sequence ID" value="CAG6589774.1"/>
    <property type="molecule type" value="Transcribed_RNA"/>
</dbReference>
<proteinExistence type="predicted"/>
<feature type="transmembrane region" description="Helical" evidence="1">
    <location>
        <begin position="65"/>
        <end position="84"/>
    </location>
</feature>
<dbReference type="EMBL" id="HBUE01217420">
    <property type="protein sequence ID" value="CAG6537763.1"/>
    <property type="molecule type" value="Transcribed_RNA"/>
</dbReference>
<evidence type="ECO:0000256" key="1">
    <source>
        <dbReference type="SAM" id="Phobius"/>
    </source>
</evidence>
<evidence type="ECO:0000313" key="2">
    <source>
        <dbReference type="EMBL" id="CAG6537763.1"/>
    </source>
</evidence>